<dbReference type="EMBL" id="NJHN03000077">
    <property type="protein sequence ID" value="KAH9417404.1"/>
    <property type="molecule type" value="Genomic_DNA"/>
</dbReference>
<comment type="caution">
    <text evidence="1">The sequence shown here is derived from an EMBL/GenBank/DDBJ whole genome shotgun (WGS) entry which is preliminary data.</text>
</comment>
<organism evidence="1 2">
    <name type="scientific">Dermatophagoides pteronyssinus</name>
    <name type="common">European house dust mite</name>
    <dbReference type="NCBI Taxonomy" id="6956"/>
    <lineage>
        <taxon>Eukaryota</taxon>
        <taxon>Metazoa</taxon>
        <taxon>Ecdysozoa</taxon>
        <taxon>Arthropoda</taxon>
        <taxon>Chelicerata</taxon>
        <taxon>Arachnida</taxon>
        <taxon>Acari</taxon>
        <taxon>Acariformes</taxon>
        <taxon>Sarcoptiformes</taxon>
        <taxon>Astigmata</taxon>
        <taxon>Psoroptidia</taxon>
        <taxon>Analgoidea</taxon>
        <taxon>Pyroglyphidae</taxon>
        <taxon>Dermatophagoidinae</taxon>
        <taxon>Dermatophagoides</taxon>
    </lineage>
</organism>
<proteinExistence type="predicted"/>
<evidence type="ECO:0000313" key="1">
    <source>
        <dbReference type="EMBL" id="KAH9417404.1"/>
    </source>
</evidence>
<reference evidence="1 2" key="2">
    <citation type="journal article" date="2022" name="Mol. Biol. Evol.">
        <title>Comparative Genomics Reveals Insights into the Divergent Evolution of Astigmatic Mites and Household Pest Adaptations.</title>
        <authorList>
            <person name="Xiong Q."/>
            <person name="Wan A.T."/>
            <person name="Liu X."/>
            <person name="Fung C.S."/>
            <person name="Xiao X."/>
            <person name="Malainual N."/>
            <person name="Hou J."/>
            <person name="Wang L."/>
            <person name="Wang M."/>
            <person name="Yang K.Y."/>
            <person name="Cui Y."/>
            <person name="Leung E.L."/>
            <person name="Nong W."/>
            <person name="Shin S.K."/>
            <person name="Au S.W."/>
            <person name="Jeong K.Y."/>
            <person name="Chew F.T."/>
            <person name="Hui J.H."/>
            <person name="Leung T.F."/>
            <person name="Tungtrongchitr A."/>
            <person name="Zhong N."/>
            <person name="Liu Z."/>
            <person name="Tsui S.K."/>
        </authorList>
    </citation>
    <scope>NUCLEOTIDE SEQUENCE [LARGE SCALE GENOMIC DNA]</scope>
    <source>
        <strain evidence="1">Derp</strain>
    </source>
</reference>
<sequence length="60" mass="7139">MKQNKKIKAEYGMCSKKGNKQKPKRDFFCCNKNESFRVSQLSLMKFNHEMNQLTYDAQTN</sequence>
<gene>
    <name evidence="1" type="ORF">DERP_007402</name>
</gene>
<name>A0ABQ8J497_DERPT</name>
<dbReference type="Proteomes" id="UP000887458">
    <property type="component" value="Unassembled WGS sequence"/>
</dbReference>
<keyword evidence="2" id="KW-1185">Reference proteome</keyword>
<evidence type="ECO:0000313" key="2">
    <source>
        <dbReference type="Proteomes" id="UP000887458"/>
    </source>
</evidence>
<protein>
    <submittedName>
        <fullName evidence="1">Uncharacterized protein</fullName>
    </submittedName>
</protein>
<reference evidence="1 2" key="1">
    <citation type="journal article" date="2018" name="J. Allergy Clin. Immunol.">
        <title>High-quality assembly of Dermatophagoides pteronyssinus genome and transcriptome reveals a wide range of novel allergens.</title>
        <authorList>
            <person name="Liu X.Y."/>
            <person name="Yang K.Y."/>
            <person name="Wang M.Q."/>
            <person name="Kwok J.S."/>
            <person name="Zeng X."/>
            <person name="Yang Z."/>
            <person name="Xiao X.J."/>
            <person name="Lau C.P."/>
            <person name="Li Y."/>
            <person name="Huang Z.M."/>
            <person name="Ba J.G."/>
            <person name="Yim A.K."/>
            <person name="Ouyang C.Y."/>
            <person name="Ngai S.M."/>
            <person name="Chan T.F."/>
            <person name="Leung E.L."/>
            <person name="Liu L."/>
            <person name="Liu Z.G."/>
            <person name="Tsui S.K."/>
        </authorList>
    </citation>
    <scope>NUCLEOTIDE SEQUENCE [LARGE SCALE GENOMIC DNA]</scope>
    <source>
        <strain evidence="1">Derp</strain>
    </source>
</reference>
<accession>A0ABQ8J497</accession>